<feature type="domain" description="HTH cro/C1-type" evidence="2">
    <location>
        <begin position="19"/>
        <end position="48"/>
    </location>
</feature>
<dbReference type="RefSeq" id="WP_072666369.1">
    <property type="nucleotide sequence ID" value="NZ_LR217725.1"/>
</dbReference>
<dbReference type="Gene3D" id="1.10.260.40">
    <property type="entry name" value="lambda repressor-like DNA-binding domains"/>
    <property type="match status" value="1"/>
</dbReference>
<keyword evidence="1" id="KW-0472">Membrane</keyword>
<proteinExistence type="predicted"/>
<dbReference type="InterPro" id="IPR001387">
    <property type="entry name" value="Cro/C1-type_HTH"/>
</dbReference>
<dbReference type="PANTHER" id="PTHR34475:SF1">
    <property type="entry name" value="CYTOSKELETON PROTEIN RODZ"/>
    <property type="match status" value="1"/>
</dbReference>
<reference evidence="3 4" key="1">
    <citation type="submission" date="2019-02" db="EMBL/GenBank/DDBJ databases">
        <authorList>
            <person name="Manzano-Marin A."/>
            <person name="Manzano-Marin A."/>
        </authorList>
    </citation>
    <scope>NUCLEOTIDE SEQUENCE [LARGE SCALE GENOMIC DNA]</scope>
    <source>
        <strain evidence="3 4">ErCipseudotaxifoliae</strain>
    </source>
</reference>
<dbReference type="InterPro" id="IPR010982">
    <property type="entry name" value="Lambda_DNA-bd_dom_sf"/>
</dbReference>
<dbReference type="OrthoDB" id="9790252at2"/>
<dbReference type="InterPro" id="IPR050400">
    <property type="entry name" value="Bact_Cytoskel_RodZ"/>
</dbReference>
<organism evidence="3 4">
    <name type="scientific">Candidatus Erwinia haradaeae</name>
    <dbReference type="NCBI Taxonomy" id="1922217"/>
    <lineage>
        <taxon>Bacteria</taxon>
        <taxon>Pseudomonadati</taxon>
        <taxon>Pseudomonadota</taxon>
        <taxon>Gammaproteobacteria</taxon>
        <taxon>Enterobacterales</taxon>
        <taxon>Erwiniaceae</taxon>
        <taxon>Erwinia</taxon>
    </lineage>
</organism>
<evidence type="ECO:0000256" key="1">
    <source>
        <dbReference type="SAM" id="Phobius"/>
    </source>
</evidence>
<gene>
    <name evidence="3" type="primary">rodZ</name>
    <name evidence="3" type="ORF">ERCIPSTX3056_502</name>
</gene>
<dbReference type="EMBL" id="LR217725">
    <property type="protein sequence ID" value="VFP87312.1"/>
    <property type="molecule type" value="Genomic_DNA"/>
</dbReference>
<dbReference type="CDD" id="cd00093">
    <property type="entry name" value="HTH_XRE"/>
    <property type="match status" value="1"/>
</dbReference>
<evidence type="ECO:0000313" key="4">
    <source>
        <dbReference type="Proteomes" id="UP000294462"/>
    </source>
</evidence>
<keyword evidence="4" id="KW-1185">Reference proteome</keyword>
<sequence>MNTDNTQNIYKVTSAGERLRSARENLGFTQQYVAKRLCLKISVIRDIEDDNVPASLALTFLRGYIRSYARLVRIPGEELISIIDQRPAIKELHVSIMKSYSLDKHKKQRERLLIICIWLAVFCFSVIIIVCFWQNNTATQDNTSFINSQHTENSMDNH</sequence>
<keyword evidence="1" id="KW-0812">Transmembrane</keyword>
<dbReference type="PROSITE" id="PS50943">
    <property type="entry name" value="HTH_CROC1"/>
    <property type="match status" value="1"/>
</dbReference>
<accession>A0A451DKQ5</accession>
<dbReference type="Pfam" id="PF13413">
    <property type="entry name" value="HTH_25"/>
    <property type="match status" value="1"/>
</dbReference>
<dbReference type="GO" id="GO:0003677">
    <property type="term" value="F:DNA binding"/>
    <property type="evidence" value="ECO:0007669"/>
    <property type="project" value="InterPro"/>
</dbReference>
<evidence type="ECO:0000259" key="2">
    <source>
        <dbReference type="PROSITE" id="PS50943"/>
    </source>
</evidence>
<dbReference type="Proteomes" id="UP000294462">
    <property type="component" value="Chromosome"/>
</dbReference>
<dbReference type="KEGG" id="ehd:ERCIPSTX3056_502"/>
<keyword evidence="1" id="KW-1133">Transmembrane helix</keyword>
<protein>
    <submittedName>
        <fullName evidence="3">Cytoskeleton protein RodZ, partial</fullName>
    </submittedName>
</protein>
<name>A0A451DKQ5_9GAMM</name>
<dbReference type="AlphaFoldDB" id="A0A451DKQ5"/>
<feature type="transmembrane region" description="Helical" evidence="1">
    <location>
        <begin position="112"/>
        <end position="135"/>
    </location>
</feature>
<dbReference type="PANTHER" id="PTHR34475">
    <property type="match status" value="1"/>
</dbReference>
<dbReference type="SUPFAM" id="SSF47413">
    <property type="entry name" value="lambda repressor-like DNA-binding domains"/>
    <property type="match status" value="1"/>
</dbReference>
<evidence type="ECO:0000313" key="3">
    <source>
        <dbReference type="EMBL" id="VFP87312.1"/>
    </source>
</evidence>